<evidence type="ECO:0000313" key="5">
    <source>
        <dbReference type="Proteomes" id="UP000179616"/>
    </source>
</evidence>
<organism evidence="4 5">
    <name type="scientific">Mycobacteroides franklinii</name>
    <dbReference type="NCBI Taxonomy" id="948102"/>
    <lineage>
        <taxon>Bacteria</taxon>
        <taxon>Bacillati</taxon>
        <taxon>Actinomycetota</taxon>
        <taxon>Actinomycetes</taxon>
        <taxon>Mycobacteriales</taxon>
        <taxon>Mycobacteriaceae</taxon>
        <taxon>Mycobacteroides</taxon>
    </lineage>
</organism>
<dbReference type="InterPro" id="IPR050039">
    <property type="entry name" value="MAB_1171c-like"/>
</dbReference>
<feature type="transmembrane region" description="Helical" evidence="2">
    <location>
        <begin position="38"/>
        <end position="57"/>
    </location>
</feature>
<evidence type="ECO:0000313" key="4">
    <source>
        <dbReference type="EMBL" id="OHU30944.1"/>
    </source>
</evidence>
<protein>
    <recommendedName>
        <fullName evidence="3">DUF6545 domain-containing protein</fullName>
    </recommendedName>
</protein>
<dbReference type="AlphaFoldDB" id="A0A1S1L9J3"/>
<name>A0A1S1L9J3_9MYCO</name>
<evidence type="ECO:0000259" key="3">
    <source>
        <dbReference type="Pfam" id="PF20182"/>
    </source>
</evidence>
<dbReference type="InterPro" id="IPR046675">
    <property type="entry name" value="DUF6545"/>
</dbReference>
<dbReference type="GeneID" id="57166024"/>
<dbReference type="RefSeq" id="WP_070936284.1">
    <property type="nucleotide sequence ID" value="NZ_MLIK01000004.1"/>
</dbReference>
<dbReference type="EMBL" id="MLIK01000004">
    <property type="protein sequence ID" value="OHU30944.1"/>
    <property type="molecule type" value="Genomic_DNA"/>
</dbReference>
<feature type="transmembrane region" description="Helical" evidence="2">
    <location>
        <begin position="111"/>
        <end position="130"/>
    </location>
</feature>
<feature type="transmembrane region" description="Helical" evidence="2">
    <location>
        <begin position="187"/>
        <end position="211"/>
    </location>
</feature>
<dbReference type="STRING" id="948102.BKG76_04365"/>
<evidence type="ECO:0000256" key="2">
    <source>
        <dbReference type="SAM" id="Phobius"/>
    </source>
</evidence>
<keyword evidence="2" id="KW-0812">Transmembrane</keyword>
<keyword evidence="2" id="KW-1133">Transmembrane helix</keyword>
<sequence length="398" mass="43471">MTSVFEDSAVAYSVAAVFSFGAVVVVAAAMLRSGVRPPASVALLLSFLFKGIAVTLATPPVYEKFDNLVGVHNMGRLVLNLSGGMAWTACVLTVITFWGESGPRAVQRVRLWIGMAVVIGGALILCWFVAPTSELPQDFYSSHGNKPAWVAYMLIYLITYGLGALLIIIKCLQYARFHDVAWLRRSMLLTASGATMCLAFCIMRAHSAIYGMITNDSFSWQRLAPLAATIGQILIVIGLAGPSLSQLVSSARQRIQTYLWHRQLEPLWTALYEGNTQIALAPPSAAIGDHNYRLYRRIVEIRDGLSAIRPYLTKPDAGISITSAAHQIRAAIEQQRTAPRNDKYSGTKIIGEVPGANRKEELRWLLDVSRELAQINRQHTPEALGPGLASSPYALGRS</sequence>
<dbReference type="NCBIfam" id="NF042915">
    <property type="entry name" value="MAB_1171c_fam"/>
    <property type="match status" value="1"/>
</dbReference>
<dbReference type="OrthoDB" id="3685619at2"/>
<feature type="transmembrane region" description="Helical" evidence="2">
    <location>
        <begin position="77"/>
        <end position="99"/>
    </location>
</feature>
<feature type="transmembrane region" description="Helical" evidence="2">
    <location>
        <begin position="12"/>
        <end position="31"/>
    </location>
</feature>
<dbReference type="Proteomes" id="UP000179616">
    <property type="component" value="Unassembled WGS sequence"/>
</dbReference>
<comment type="caution">
    <text evidence="4">The sequence shown here is derived from an EMBL/GenBank/DDBJ whole genome shotgun (WGS) entry which is preliminary data.</text>
</comment>
<evidence type="ECO:0000256" key="1">
    <source>
        <dbReference type="SAM" id="MobiDB-lite"/>
    </source>
</evidence>
<feature type="domain" description="DUF6545" evidence="3">
    <location>
        <begin position="258"/>
        <end position="372"/>
    </location>
</feature>
<keyword evidence="2" id="KW-0472">Membrane</keyword>
<gene>
    <name evidence="4" type="ORF">BKG76_04365</name>
</gene>
<accession>A0A1S1L9J3</accession>
<dbReference type="Pfam" id="PF20182">
    <property type="entry name" value="DUF6545"/>
    <property type="match status" value="1"/>
</dbReference>
<feature type="region of interest" description="Disordered" evidence="1">
    <location>
        <begin position="377"/>
        <end position="398"/>
    </location>
</feature>
<feature type="transmembrane region" description="Helical" evidence="2">
    <location>
        <begin position="150"/>
        <end position="175"/>
    </location>
</feature>
<reference evidence="4 5" key="1">
    <citation type="submission" date="2016-10" db="EMBL/GenBank/DDBJ databases">
        <title>Evaluation of Human, Veterinary and Environmental Mycobacterium chelonae Isolates by Core Genome Phylogenomic Analysis, Targeted Gene Comparison, and Anti-microbial Susceptibility Patterns: A Tale of Mistaken Identities.</title>
        <authorList>
            <person name="Fogelson S.B."/>
            <person name="Camus A.C."/>
            <person name="Lorenz W."/>
            <person name="Vasireddy R."/>
            <person name="Vasireddy S."/>
            <person name="Smith T."/>
            <person name="Brown-Elliott B.A."/>
            <person name="Wallace R.J.Jr."/>
            <person name="Hasan N.A."/>
            <person name="Reischl U."/>
            <person name="Sanchez S."/>
        </authorList>
    </citation>
    <scope>NUCLEOTIDE SEQUENCE [LARGE SCALE GENOMIC DNA]</scope>
    <source>
        <strain evidence="4 5">1559</strain>
    </source>
</reference>
<feature type="transmembrane region" description="Helical" evidence="2">
    <location>
        <begin position="223"/>
        <end position="244"/>
    </location>
</feature>
<proteinExistence type="predicted"/>